<organism evidence="1 2">
    <name type="scientific">Holotrichia oblita</name>
    <name type="common">Chafer beetle</name>
    <dbReference type="NCBI Taxonomy" id="644536"/>
    <lineage>
        <taxon>Eukaryota</taxon>
        <taxon>Metazoa</taxon>
        <taxon>Ecdysozoa</taxon>
        <taxon>Arthropoda</taxon>
        <taxon>Hexapoda</taxon>
        <taxon>Insecta</taxon>
        <taxon>Pterygota</taxon>
        <taxon>Neoptera</taxon>
        <taxon>Endopterygota</taxon>
        <taxon>Coleoptera</taxon>
        <taxon>Polyphaga</taxon>
        <taxon>Scarabaeiformia</taxon>
        <taxon>Scarabaeidae</taxon>
        <taxon>Melolonthinae</taxon>
        <taxon>Holotrichia</taxon>
    </lineage>
</organism>
<dbReference type="Proteomes" id="UP001056778">
    <property type="component" value="Chromosome 7"/>
</dbReference>
<keyword evidence="2" id="KW-1185">Reference proteome</keyword>
<comment type="caution">
    <text evidence="1">The sequence shown here is derived from an EMBL/GenBank/DDBJ whole genome shotgun (WGS) entry which is preliminary data.</text>
</comment>
<evidence type="ECO:0000313" key="2">
    <source>
        <dbReference type="Proteomes" id="UP001056778"/>
    </source>
</evidence>
<sequence>MARSCVNGSGPIDITGHDRILPQKIDQGHGRHGRTDYRFGMSFYFVRHTIPSTVFQHYNSFLYFHSYGTVVGIGVGITRDCSTLMVAQYFKRRREFVEIFIVSGSGLGIAVMSIIIKTTIG</sequence>
<reference evidence="1" key="1">
    <citation type="submission" date="2022-04" db="EMBL/GenBank/DDBJ databases">
        <title>Chromosome-scale genome assembly of Holotrichia oblita Faldermann.</title>
        <authorList>
            <person name="Rongchong L."/>
        </authorList>
    </citation>
    <scope>NUCLEOTIDE SEQUENCE</scope>
    <source>
        <strain evidence="1">81SQS9</strain>
    </source>
</reference>
<protein>
    <submittedName>
        <fullName evidence="1">Monocarboxylate transporter</fullName>
    </submittedName>
</protein>
<accession>A0ACB9SU58</accession>
<evidence type="ECO:0000313" key="1">
    <source>
        <dbReference type="EMBL" id="KAI4458310.1"/>
    </source>
</evidence>
<name>A0ACB9SU58_HOLOL</name>
<gene>
    <name evidence="1" type="ORF">MML48_7g00009683</name>
</gene>
<proteinExistence type="predicted"/>
<dbReference type="EMBL" id="CM043021">
    <property type="protein sequence ID" value="KAI4458310.1"/>
    <property type="molecule type" value="Genomic_DNA"/>
</dbReference>